<keyword evidence="2" id="KW-1185">Reference proteome</keyword>
<organism evidence="1 2">
    <name type="scientific">Caldalkalibacillus horti</name>
    <dbReference type="NCBI Taxonomy" id="77523"/>
    <lineage>
        <taxon>Bacteria</taxon>
        <taxon>Bacillati</taxon>
        <taxon>Bacillota</taxon>
        <taxon>Bacilli</taxon>
        <taxon>Bacillales</taxon>
        <taxon>Bacillaceae</taxon>
        <taxon>Caldalkalibacillus</taxon>
    </lineage>
</organism>
<proteinExistence type="predicted"/>
<evidence type="ECO:0000313" key="1">
    <source>
        <dbReference type="EMBL" id="MDQ0166618.1"/>
    </source>
</evidence>
<dbReference type="Proteomes" id="UP001235840">
    <property type="component" value="Unassembled WGS sequence"/>
</dbReference>
<name>A0ABT9W042_9BACI</name>
<sequence length="430" mass="48043">MNIKKAVLPQLLYPSKGYGSNTSTLIAGVRWWNETYEEASRFTKGGEVLSYHEEIPIRVIDACIDPTPELEVFVNKALQNLAFVNVSIRYLKNNRVIEEKIHVDVSSPHPEDSNINIIGPIKLHTKDLGKESSYYDFSQMSGEGLYEIVVLAYDNNGDYITLRVPFKFINLNSNKEKKHKIEEYYYTLIEGASPLSKKPGTHYRAAGVGILKKSACGSRMMTKPSAPISNPSQYPIIESPLFAPCALLVSPSHQNCFVGDTVSFSFSHGNDSGVALMEVDFDSDKLDQIGERSFLVKEAGVYAFQFTALYNNNQECKSQVVYIEAQHQPIPTRRCGEHISGGQGYANYQFYMGTQAGRVTVTYDFYSAPDNMDIYDSHGNRLATTGYITDTQGSPIVLNYEPSMGNLIVIMNDGVSGSLWEYRISCPVPW</sequence>
<protein>
    <submittedName>
        <fullName evidence="1">Uncharacterized protein</fullName>
    </submittedName>
</protein>
<gene>
    <name evidence="1" type="ORF">J2S11_002522</name>
</gene>
<reference evidence="1 2" key="1">
    <citation type="submission" date="2023-07" db="EMBL/GenBank/DDBJ databases">
        <title>Genomic Encyclopedia of Type Strains, Phase IV (KMG-IV): sequencing the most valuable type-strain genomes for metagenomic binning, comparative biology and taxonomic classification.</title>
        <authorList>
            <person name="Goeker M."/>
        </authorList>
    </citation>
    <scope>NUCLEOTIDE SEQUENCE [LARGE SCALE GENOMIC DNA]</scope>
    <source>
        <strain evidence="1 2">DSM 12751</strain>
    </source>
</reference>
<evidence type="ECO:0000313" key="2">
    <source>
        <dbReference type="Proteomes" id="UP001235840"/>
    </source>
</evidence>
<dbReference type="RefSeq" id="WP_307394955.1">
    <property type="nucleotide sequence ID" value="NZ_BAAADK010000045.1"/>
</dbReference>
<accession>A0ABT9W042</accession>
<dbReference type="EMBL" id="JAUSTY010000009">
    <property type="protein sequence ID" value="MDQ0166618.1"/>
    <property type="molecule type" value="Genomic_DNA"/>
</dbReference>
<comment type="caution">
    <text evidence="1">The sequence shown here is derived from an EMBL/GenBank/DDBJ whole genome shotgun (WGS) entry which is preliminary data.</text>
</comment>